<dbReference type="PANTHER" id="PTHR12100">
    <property type="entry name" value="SEC10"/>
    <property type="match status" value="1"/>
</dbReference>
<dbReference type="Pfam" id="PF20667">
    <property type="entry name" value="Sec10_N"/>
    <property type="match status" value="1"/>
</dbReference>
<dbReference type="Proteomes" id="UP001497383">
    <property type="component" value="Chromosome 6"/>
</dbReference>
<name>A0ABP0ZSA4_9ASCO</name>
<dbReference type="EMBL" id="OZ022410">
    <property type="protein sequence ID" value="CAK9441374.1"/>
    <property type="molecule type" value="Genomic_DNA"/>
</dbReference>
<dbReference type="PANTHER" id="PTHR12100:SF0">
    <property type="entry name" value="EXOCYST COMPLEX COMPONENT 5"/>
    <property type="match status" value="1"/>
</dbReference>
<dbReference type="RefSeq" id="XP_066832180.1">
    <property type="nucleotide sequence ID" value="XM_066975553.1"/>
</dbReference>
<keyword evidence="2" id="KW-0813">Transport</keyword>
<dbReference type="InterPro" id="IPR048625">
    <property type="entry name" value="Sec10_N"/>
</dbReference>
<dbReference type="GeneID" id="92210438"/>
<evidence type="ECO:0000313" key="7">
    <source>
        <dbReference type="EMBL" id="CAK9441374.1"/>
    </source>
</evidence>
<organism evidence="7 8">
    <name type="scientific">Lodderomyces beijingensis</name>
    <dbReference type="NCBI Taxonomy" id="1775926"/>
    <lineage>
        <taxon>Eukaryota</taxon>
        <taxon>Fungi</taxon>
        <taxon>Dikarya</taxon>
        <taxon>Ascomycota</taxon>
        <taxon>Saccharomycotina</taxon>
        <taxon>Pichiomycetes</taxon>
        <taxon>Debaryomycetaceae</taxon>
        <taxon>Candida/Lodderomyces clade</taxon>
        <taxon>Lodderomyces</taxon>
    </lineage>
</organism>
<evidence type="ECO:0000256" key="1">
    <source>
        <dbReference type="ARBA" id="ARBA00006572"/>
    </source>
</evidence>
<dbReference type="InterPro" id="IPR048627">
    <property type="entry name" value="Sec10_HB"/>
</dbReference>
<evidence type="ECO:0008006" key="9">
    <source>
        <dbReference type="Google" id="ProtNLM"/>
    </source>
</evidence>
<comment type="similarity">
    <text evidence="1">Belongs to the SEC10 family.</text>
</comment>
<accession>A0ABP0ZSA4</accession>
<evidence type="ECO:0000256" key="2">
    <source>
        <dbReference type="ARBA" id="ARBA00022448"/>
    </source>
</evidence>
<feature type="domain" description="Exocyst complex component Sec10 N-terminal" evidence="6">
    <location>
        <begin position="51"/>
        <end position="166"/>
    </location>
</feature>
<dbReference type="Gene3D" id="1.20.58.1970">
    <property type="match status" value="1"/>
</dbReference>
<sequence>MASKFSLYDTNPDVEKYVSEGVISVHQFVENISKDHNLKGAEVNNQAYLDPKPYIRSFESTLRELNKLSLDAKAHEARGEKEVDSFELKHSENVLGLSQQIADTTEKFNFLDGQISEVSSKINPLGSTLSKISTSRDKSQETIFLIRAYHGFFMKGAYPPLEALRTSTKIEENTKCAKSIKNLKKLASRISDESLPSTLKCLKAIEDYGQTMEEELLQTFEVLVEGGDEHSDGNVDIQRMNKIATILFEYNNGTNLIETFVSKHAISNSEDAEALEDLVSSNAESSTELETKLKGYFENLKFELKSKARISKKIFDDADMVLGLVLQRTFDQELKPLVTKLLSRATEFNTLRYLTLLNALKKMVYEFTDDIKDYVVIEDFNKDGSLLVTLDQACANLFQEYTRDEVYLAQEKKNIEEAVQATLNKLDFDAFSYYFSKSEPPVDYKSSDSEHSSFAHERKRLAHFKQYVMTKISERSQNERGISKLEIEEDELAAIEAIESLIKTVAESMGRVMEISPQRTPDHSLVALNLLISNFDKLSIREEVQLQGQDFFLNLYSIQFRNEIIFCLCTCAKMAIFPSLASSPAAKTKAKALINDFVKRHETSINELLQKTVEYILFQTQQLLNKQKKKDFLCDAIEEDTAACEAVNGFLEEMFANVTMALSGGNLETFLIAVGAGFLNQLLEHYKKFSVNSIGGIVLTRDVIQYQSRIDEWNIPALSEKFQILKEIGNLFTVQSSLVNSLVTEGQLSQMKPYTVRQYISQRADFNPSLTDRIFRFR</sequence>
<evidence type="ECO:0000256" key="3">
    <source>
        <dbReference type="ARBA" id="ARBA00022483"/>
    </source>
</evidence>
<keyword evidence="3" id="KW-0268">Exocytosis</keyword>
<dbReference type="Pfam" id="PF07393">
    <property type="entry name" value="Sec10_HB"/>
    <property type="match status" value="1"/>
</dbReference>
<reference evidence="7 8" key="1">
    <citation type="submission" date="2024-03" db="EMBL/GenBank/DDBJ databases">
        <authorList>
            <person name="Brejova B."/>
        </authorList>
    </citation>
    <scope>NUCLEOTIDE SEQUENCE [LARGE SCALE GENOMIC DNA]</scope>
    <source>
        <strain evidence="7 8">CBS 14171</strain>
    </source>
</reference>
<evidence type="ECO:0000256" key="4">
    <source>
        <dbReference type="ARBA" id="ARBA00023054"/>
    </source>
</evidence>
<dbReference type="InterPro" id="IPR009976">
    <property type="entry name" value="Sec10-like"/>
</dbReference>
<keyword evidence="4" id="KW-0175">Coiled coil</keyword>
<protein>
    <recommendedName>
        <fullName evidence="9">Exocyst complex component Sec10</fullName>
    </recommendedName>
</protein>
<evidence type="ECO:0000313" key="8">
    <source>
        <dbReference type="Proteomes" id="UP001497383"/>
    </source>
</evidence>
<proteinExistence type="inferred from homology"/>
<evidence type="ECO:0000259" key="6">
    <source>
        <dbReference type="Pfam" id="PF20667"/>
    </source>
</evidence>
<keyword evidence="8" id="KW-1185">Reference proteome</keyword>
<evidence type="ECO:0000259" key="5">
    <source>
        <dbReference type="Pfam" id="PF07393"/>
    </source>
</evidence>
<gene>
    <name evidence="7" type="ORF">LODBEIA_P52420</name>
</gene>
<feature type="domain" description="Exocyst complex component Sec10-like alpha-helical bundle" evidence="5">
    <location>
        <begin position="175"/>
        <end position="769"/>
    </location>
</feature>